<sequence length="88" mass="9985">MVEQIYSAGYSILNQLFQEQSRKTAAPAAYQTSVLGKERVRGHEKVFFRIPLCCEGILGGNACCNRNGSQARLKMDFFDMQYLCILQQ</sequence>
<reference evidence="1 2" key="1">
    <citation type="submission" date="2021-06" db="EMBL/GenBank/DDBJ databases">
        <title>Caerostris extrusa draft genome.</title>
        <authorList>
            <person name="Kono N."/>
            <person name="Arakawa K."/>
        </authorList>
    </citation>
    <scope>NUCLEOTIDE SEQUENCE [LARGE SCALE GENOMIC DNA]</scope>
</reference>
<comment type="caution">
    <text evidence="1">The sequence shown here is derived from an EMBL/GenBank/DDBJ whole genome shotgun (WGS) entry which is preliminary data.</text>
</comment>
<organism evidence="1 2">
    <name type="scientific">Caerostris extrusa</name>
    <name type="common">Bark spider</name>
    <name type="synonym">Caerostris bankana</name>
    <dbReference type="NCBI Taxonomy" id="172846"/>
    <lineage>
        <taxon>Eukaryota</taxon>
        <taxon>Metazoa</taxon>
        <taxon>Ecdysozoa</taxon>
        <taxon>Arthropoda</taxon>
        <taxon>Chelicerata</taxon>
        <taxon>Arachnida</taxon>
        <taxon>Araneae</taxon>
        <taxon>Araneomorphae</taxon>
        <taxon>Entelegynae</taxon>
        <taxon>Araneoidea</taxon>
        <taxon>Araneidae</taxon>
        <taxon>Caerostris</taxon>
    </lineage>
</organism>
<accession>A0AAV4UPR5</accession>
<dbReference type="AlphaFoldDB" id="A0AAV4UPR5"/>
<dbReference type="EMBL" id="BPLR01013234">
    <property type="protein sequence ID" value="GIY59716.1"/>
    <property type="molecule type" value="Genomic_DNA"/>
</dbReference>
<keyword evidence="2" id="KW-1185">Reference proteome</keyword>
<name>A0AAV4UPR5_CAEEX</name>
<evidence type="ECO:0000313" key="2">
    <source>
        <dbReference type="Proteomes" id="UP001054945"/>
    </source>
</evidence>
<gene>
    <name evidence="1" type="ORF">CEXT_464091</name>
</gene>
<protein>
    <submittedName>
        <fullName evidence="1">Uncharacterized protein</fullName>
    </submittedName>
</protein>
<evidence type="ECO:0000313" key="1">
    <source>
        <dbReference type="EMBL" id="GIY59716.1"/>
    </source>
</evidence>
<dbReference type="Proteomes" id="UP001054945">
    <property type="component" value="Unassembled WGS sequence"/>
</dbReference>
<proteinExistence type="predicted"/>